<keyword evidence="3" id="KW-0449">Lipoprotein</keyword>
<dbReference type="PANTHER" id="PTHR35936">
    <property type="entry name" value="MEMBRANE-BOUND LYTIC MUREIN TRANSGLYCOSYLASE F"/>
    <property type="match status" value="1"/>
</dbReference>
<keyword evidence="1 4" id="KW-0732">Signal</keyword>
<evidence type="ECO:0000259" key="5">
    <source>
        <dbReference type="SMART" id="SM00062"/>
    </source>
</evidence>
<feature type="chain" id="PRO_5045103903" evidence="4">
    <location>
        <begin position="20"/>
        <end position="277"/>
    </location>
</feature>
<evidence type="ECO:0000256" key="1">
    <source>
        <dbReference type="ARBA" id="ARBA00022729"/>
    </source>
</evidence>
<dbReference type="Pfam" id="PF00497">
    <property type="entry name" value="SBP_bac_3"/>
    <property type="match status" value="1"/>
</dbReference>
<dbReference type="InterPro" id="IPR001638">
    <property type="entry name" value="Solute-binding_3/MltF_N"/>
</dbReference>
<accession>A0ABW3NJK9</accession>
<proteinExistence type="predicted"/>
<evidence type="ECO:0000256" key="3">
    <source>
        <dbReference type="ARBA" id="ARBA00023288"/>
    </source>
</evidence>
<dbReference type="EMBL" id="JBHTKK010000023">
    <property type="protein sequence ID" value="MFD1067518.1"/>
    <property type="molecule type" value="Genomic_DNA"/>
</dbReference>
<organism evidence="6 7">
    <name type="scientific">Oceanobacillus locisalsi</name>
    <dbReference type="NCBI Taxonomy" id="546107"/>
    <lineage>
        <taxon>Bacteria</taxon>
        <taxon>Bacillati</taxon>
        <taxon>Bacillota</taxon>
        <taxon>Bacilli</taxon>
        <taxon>Bacillales</taxon>
        <taxon>Bacillaceae</taxon>
        <taxon>Oceanobacillus</taxon>
    </lineage>
</organism>
<dbReference type="SMART" id="SM00062">
    <property type="entry name" value="PBPb"/>
    <property type="match status" value="1"/>
</dbReference>
<keyword evidence="7" id="KW-1185">Reference proteome</keyword>
<evidence type="ECO:0000256" key="4">
    <source>
        <dbReference type="SAM" id="SignalP"/>
    </source>
</evidence>
<evidence type="ECO:0000313" key="7">
    <source>
        <dbReference type="Proteomes" id="UP001597041"/>
    </source>
</evidence>
<dbReference type="SUPFAM" id="SSF53850">
    <property type="entry name" value="Periplasmic binding protein-like II"/>
    <property type="match status" value="1"/>
</dbReference>
<name>A0ABW3NJK9_9BACI</name>
<sequence>MIKKTGCILFIGFLLLLSACGNDDEPSSEGATEPGVRQVVVAVPPTSKPLSWEENGELQGYEPGVIRLVDEELEDYEFEMVGVADSAAEVGLDTGKYDMIAQGLFKTAEREDKYLVPEESNGFSLMRIYANTMGDNVHINSMEDLVDKDIYHPTPSGGVFNFLMTWNEENPNYQIDFTPSDAAFSYADILKQVEAGRFDVFIHPSNVGQNEIIENENLDIRETEPVDVTPTYFMFHEEEENVELVEEVNSVLKELKESGELSELSVEYFDEDIFEYE</sequence>
<reference evidence="7" key="1">
    <citation type="journal article" date="2019" name="Int. J. Syst. Evol. Microbiol.">
        <title>The Global Catalogue of Microorganisms (GCM) 10K type strain sequencing project: providing services to taxonomists for standard genome sequencing and annotation.</title>
        <authorList>
            <consortium name="The Broad Institute Genomics Platform"/>
            <consortium name="The Broad Institute Genome Sequencing Center for Infectious Disease"/>
            <person name="Wu L."/>
            <person name="Ma J."/>
        </authorList>
    </citation>
    <scope>NUCLEOTIDE SEQUENCE [LARGE SCALE GENOMIC DNA]</scope>
    <source>
        <strain evidence="7">CCUG 56608</strain>
    </source>
</reference>
<dbReference type="PANTHER" id="PTHR35936:SF19">
    <property type="entry name" value="AMINO-ACID-BINDING PROTEIN YXEM-RELATED"/>
    <property type="match status" value="1"/>
</dbReference>
<feature type="signal peptide" evidence="4">
    <location>
        <begin position="1"/>
        <end position="19"/>
    </location>
</feature>
<dbReference type="Proteomes" id="UP001597041">
    <property type="component" value="Unassembled WGS sequence"/>
</dbReference>
<dbReference type="RefSeq" id="WP_379593640.1">
    <property type="nucleotide sequence ID" value="NZ_JBHTKK010000023.1"/>
</dbReference>
<gene>
    <name evidence="6" type="ORF">ACFQ19_16040</name>
</gene>
<feature type="domain" description="Solute-binding protein family 3/N-terminal" evidence="5">
    <location>
        <begin position="38"/>
        <end position="272"/>
    </location>
</feature>
<dbReference type="Gene3D" id="3.40.190.10">
    <property type="entry name" value="Periplasmic binding protein-like II"/>
    <property type="match status" value="2"/>
</dbReference>
<evidence type="ECO:0000256" key="2">
    <source>
        <dbReference type="ARBA" id="ARBA00023139"/>
    </source>
</evidence>
<protein>
    <submittedName>
        <fullName evidence="6">Transporter substrate-binding domain-containing protein</fullName>
    </submittedName>
</protein>
<evidence type="ECO:0000313" key="6">
    <source>
        <dbReference type="EMBL" id="MFD1067518.1"/>
    </source>
</evidence>
<comment type="caution">
    <text evidence="6">The sequence shown here is derived from an EMBL/GenBank/DDBJ whole genome shotgun (WGS) entry which is preliminary data.</text>
</comment>
<dbReference type="PROSITE" id="PS51257">
    <property type="entry name" value="PROKAR_LIPOPROTEIN"/>
    <property type="match status" value="1"/>
</dbReference>
<keyword evidence="2" id="KW-0564">Palmitate</keyword>